<dbReference type="PIRSF" id="PIRSF001365">
    <property type="entry name" value="DHDPS"/>
    <property type="match status" value="1"/>
</dbReference>
<evidence type="ECO:0000313" key="14">
    <source>
        <dbReference type="EMBL" id="NPT42247.1"/>
    </source>
</evidence>
<evidence type="ECO:0000256" key="5">
    <source>
        <dbReference type="ARBA" id="ARBA00022490"/>
    </source>
</evidence>
<comment type="caution">
    <text evidence="14">The sequence shown here is derived from an EMBL/GenBank/DDBJ whole genome shotgun (WGS) entry which is preliminary data.</text>
</comment>
<sequence>MSIFSGIWVPLITPFADGEVDHAALRALVRRYADAGIAGLVALGTTGEPSALDDAEQDAVLATILDEAQAAARHTPALPVLVGVSGNRTASMEARIEQLNALPIAGVLMAAPYYIRPSQAGIVGHFMALADASDKPVVLYDIPYRTGVRLELDTLVTLAAHPRIQAVKDCAGSLDTTLALIRDGRLQVLTGEDINIFNTLCLGGSGAIAASAHLRPERFVALYHALSTGRLDEGRRIFHELAPLIQALFVEPNPAPVKALLAAQGLIRNELRMPMTCAGDALAARLRELEGLDRMEPHAAALSA</sequence>
<dbReference type="EMBL" id="WOEY01000053">
    <property type="protein sequence ID" value="NPT42247.1"/>
    <property type="molecule type" value="Genomic_DNA"/>
</dbReference>
<feature type="active site" description="Schiff-base intermediate with substrate" evidence="12">
    <location>
        <position position="168"/>
    </location>
</feature>
<keyword evidence="10 12" id="KW-0704">Schiff base</keyword>
<evidence type="ECO:0000256" key="1">
    <source>
        <dbReference type="ARBA" id="ARBA00003294"/>
    </source>
</evidence>
<comment type="catalytic activity">
    <reaction evidence="11 12">
        <text>L-aspartate 4-semialdehyde + pyruvate = (2S,4S)-4-hydroxy-2,3,4,5-tetrahydrodipicolinate + H2O + H(+)</text>
        <dbReference type="Rhea" id="RHEA:34171"/>
        <dbReference type="ChEBI" id="CHEBI:15361"/>
        <dbReference type="ChEBI" id="CHEBI:15377"/>
        <dbReference type="ChEBI" id="CHEBI:15378"/>
        <dbReference type="ChEBI" id="CHEBI:67139"/>
        <dbReference type="ChEBI" id="CHEBI:537519"/>
        <dbReference type="EC" id="4.3.3.7"/>
    </reaction>
</comment>
<comment type="caution">
    <text evidence="12">Was originally thought to be a dihydrodipicolinate synthase (DHDPS), catalyzing the condensation of (S)-aspartate-beta-semialdehyde [(S)-ASA] and pyruvate to dihydrodipicolinate (DHDP). However, it was shown in E.coli that the product of the enzymatic reaction is not dihydrodipicolinate but in fact (4S)-4-hydroxy-2,3,4,5-tetrahydro-(2S)-dipicolinic acid (HTPA), and that the consecutive dehydration reaction leading to DHDP is not spontaneous but catalyzed by DapB.</text>
</comment>
<proteinExistence type="inferred from homology"/>
<dbReference type="GO" id="GO:0008840">
    <property type="term" value="F:4-hydroxy-tetrahydrodipicolinate synthase activity"/>
    <property type="evidence" value="ECO:0007669"/>
    <property type="project" value="UniProtKB-EC"/>
</dbReference>
<comment type="function">
    <text evidence="1 12">Catalyzes the condensation of (S)-aspartate-beta-semialdehyde [(S)-ASA] and pyruvate to 4-hydroxy-tetrahydrodipicolinate (HTPA).</text>
</comment>
<evidence type="ECO:0000256" key="9">
    <source>
        <dbReference type="ARBA" id="ARBA00023239"/>
    </source>
</evidence>
<accession>A0ABX2BMU9</accession>
<dbReference type="InterPro" id="IPR002220">
    <property type="entry name" value="DapA-like"/>
</dbReference>
<evidence type="ECO:0000256" key="4">
    <source>
        <dbReference type="ARBA" id="ARBA00012086"/>
    </source>
</evidence>
<comment type="pathway">
    <text evidence="2 12">Amino-acid biosynthesis; L-lysine biosynthesis via DAP pathway; (S)-tetrahydrodipicolinate from L-aspartate: step 3/4.</text>
</comment>
<comment type="subcellular location">
    <subcellularLocation>
        <location evidence="12">Cytoplasm</location>
    </subcellularLocation>
</comment>
<keyword evidence="5 12" id="KW-0963">Cytoplasm</keyword>
<feature type="site" description="Part of a proton relay during catalysis" evidence="12">
    <location>
        <position position="114"/>
    </location>
</feature>
<evidence type="ECO:0000256" key="10">
    <source>
        <dbReference type="ARBA" id="ARBA00023270"/>
    </source>
</evidence>
<dbReference type="EC" id="4.3.3.7" evidence="4 12"/>
<protein>
    <recommendedName>
        <fullName evidence="4 12">4-hydroxy-tetrahydrodipicolinate synthase</fullName>
        <shortName evidence="12">HTPA synthase</shortName>
        <ecNumber evidence="4 12">4.3.3.7</ecNumber>
    </recommendedName>
</protein>
<dbReference type="NCBIfam" id="TIGR00674">
    <property type="entry name" value="dapA"/>
    <property type="match status" value="1"/>
</dbReference>
<dbReference type="SUPFAM" id="SSF51569">
    <property type="entry name" value="Aldolase"/>
    <property type="match status" value="1"/>
</dbReference>
<keyword evidence="8 12" id="KW-0457">Lysine biosynthesis</keyword>
<evidence type="ECO:0000256" key="6">
    <source>
        <dbReference type="ARBA" id="ARBA00022605"/>
    </source>
</evidence>
<keyword evidence="15" id="KW-1185">Reference proteome</keyword>
<reference evidence="14 15" key="1">
    <citation type="submission" date="2019-11" db="EMBL/GenBank/DDBJ databases">
        <title>Metabolism of dissolved organic matter in forest soils.</title>
        <authorList>
            <person name="Cyle K.T."/>
            <person name="Wilhelm R.C."/>
            <person name="Martinez C.E."/>
        </authorList>
    </citation>
    <scope>NUCLEOTIDE SEQUENCE [LARGE SCALE GENOMIC DNA]</scope>
    <source>
        <strain evidence="14 15">1N</strain>
    </source>
</reference>
<organism evidence="14 15">
    <name type="scientific">Paraburkholderia solitsugae</name>
    <dbReference type="NCBI Taxonomy" id="2675748"/>
    <lineage>
        <taxon>Bacteria</taxon>
        <taxon>Pseudomonadati</taxon>
        <taxon>Pseudomonadota</taxon>
        <taxon>Betaproteobacteria</taxon>
        <taxon>Burkholderiales</taxon>
        <taxon>Burkholderiaceae</taxon>
        <taxon>Paraburkholderia</taxon>
    </lineage>
</organism>
<dbReference type="Proteomes" id="UP000652198">
    <property type="component" value="Unassembled WGS sequence"/>
</dbReference>
<dbReference type="CDD" id="cd00950">
    <property type="entry name" value="DHDPS"/>
    <property type="match status" value="1"/>
</dbReference>
<feature type="binding site" evidence="12">
    <location>
        <position position="208"/>
    </location>
    <ligand>
        <name>pyruvate</name>
        <dbReference type="ChEBI" id="CHEBI:15361"/>
    </ligand>
</feature>
<evidence type="ECO:0000256" key="7">
    <source>
        <dbReference type="ARBA" id="ARBA00022915"/>
    </source>
</evidence>
<evidence type="ECO:0000256" key="8">
    <source>
        <dbReference type="ARBA" id="ARBA00023154"/>
    </source>
</evidence>
<evidence type="ECO:0000256" key="12">
    <source>
        <dbReference type="HAMAP-Rule" id="MF_00418"/>
    </source>
</evidence>
<evidence type="ECO:0000256" key="2">
    <source>
        <dbReference type="ARBA" id="ARBA00005120"/>
    </source>
</evidence>
<dbReference type="InterPro" id="IPR020625">
    <property type="entry name" value="Schiff_base-form_aldolases_AS"/>
</dbReference>
<dbReference type="HAMAP" id="MF_00418">
    <property type="entry name" value="DapA"/>
    <property type="match status" value="1"/>
</dbReference>
<dbReference type="InterPro" id="IPR005263">
    <property type="entry name" value="DapA"/>
</dbReference>
<evidence type="ECO:0000256" key="13">
    <source>
        <dbReference type="PIRNR" id="PIRNR001365"/>
    </source>
</evidence>
<feature type="binding site" evidence="12">
    <location>
        <position position="46"/>
    </location>
    <ligand>
        <name>pyruvate</name>
        <dbReference type="ChEBI" id="CHEBI:15361"/>
    </ligand>
</feature>
<evidence type="ECO:0000256" key="11">
    <source>
        <dbReference type="ARBA" id="ARBA00047836"/>
    </source>
</evidence>
<dbReference type="PRINTS" id="PR00146">
    <property type="entry name" value="DHPICSNTHASE"/>
</dbReference>
<dbReference type="PROSITE" id="PS00666">
    <property type="entry name" value="DHDPS_2"/>
    <property type="match status" value="1"/>
</dbReference>
<keyword evidence="9 12" id="KW-0456">Lyase</keyword>
<evidence type="ECO:0000313" key="15">
    <source>
        <dbReference type="Proteomes" id="UP000652198"/>
    </source>
</evidence>
<dbReference type="InterPro" id="IPR013785">
    <property type="entry name" value="Aldolase_TIM"/>
</dbReference>
<keyword evidence="7 12" id="KW-0220">Diaminopimelate biosynthesis</keyword>
<evidence type="ECO:0000256" key="3">
    <source>
        <dbReference type="ARBA" id="ARBA00007592"/>
    </source>
</evidence>
<comment type="subunit">
    <text evidence="12">Homotetramer; dimer of dimers.</text>
</comment>
<dbReference type="PANTHER" id="PTHR12128:SF66">
    <property type="entry name" value="4-HYDROXY-2-OXOGLUTARATE ALDOLASE, MITOCHONDRIAL"/>
    <property type="match status" value="1"/>
</dbReference>
<comment type="similarity">
    <text evidence="3 12 13">Belongs to the DapA family.</text>
</comment>
<name>A0ABX2BMU9_9BURK</name>
<dbReference type="Pfam" id="PF00701">
    <property type="entry name" value="DHDPS"/>
    <property type="match status" value="1"/>
</dbReference>
<dbReference type="PANTHER" id="PTHR12128">
    <property type="entry name" value="DIHYDRODIPICOLINATE SYNTHASE"/>
    <property type="match status" value="1"/>
</dbReference>
<keyword evidence="6 12" id="KW-0028">Amino-acid biosynthesis</keyword>
<feature type="site" description="Part of a proton relay during catalysis" evidence="12">
    <location>
        <position position="45"/>
    </location>
</feature>
<dbReference type="RefSeq" id="WP_172310745.1">
    <property type="nucleotide sequence ID" value="NZ_WOEY01000053.1"/>
</dbReference>
<gene>
    <name evidence="12 14" type="primary">dapA</name>
    <name evidence="14" type="ORF">GNZ12_13190</name>
</gene>
<feature type="active site" description="Proton donor/acceptor" evidence="12">
    <location>
        <position position="140"/>
    </location>
</feature>
<dbReference type="Gene3D" id="3.20.20.70">
    <property type="entry name" value="Aldolase class I"/>
    <property type="match status" value="1"/>
</dbReference>
<dbReference type="SMART" id="SM01130">
    <property type="entry name" value="DHDPS"/>
    <property type="match status" value="1"/>
</dbReference>